<accession>A0A494VNG0</accession>
<dbReference type="AlphaFoldDB" id="A0A494VNG0"/>
<dbReference type="KEGG" id="muh:HYN43_008175"/>
<proteinExistence type="predicted"/>
<name>A0A494VNG0_9SPHI</name>
<evidence type="ECO:0000313" key="1">
    <source>
        <dbReference type="EMBL" id="AYL95271.1"/>
    </source>
</evidence>
<keyword evidence="2" id="KW-1185">Reference proteome</keyword>
<dbReference type="OrthoDB" id="244835at2"/>
<evidence type="ECO:0000313" key="2">
    <source>
        <dbReference type="Proteomes" id="UP000270046"/>
    </source>
</evidence>
<reference evidence="1 2" key="1">
    <citation type="submission" date="2018-10" db="EMBL/GenBank/DDBJ databases">
        <title>Genome sequencing of Mucilaginibacter sp. HYN0043.</title>
        <authorList>
            <person name="Kim M."/>
            <person name="Yi H."/>
        </authorList>
    </citation>
    <scope>NUCLEOTIDE SEQUENCE [LARGE SCALE GENOMIC DNA]</scope>
    <source>
        <strain evidence="1 2">HYN0043</strain>
    </source>
</reference>
<protein>
    <submittedName>
        <fullName evidence="1">Uncharacterized protein</fullName>
    </submittedName>
</protein>
<dbReference type="Proteomes" id="UP000270046">
    <property type="component" value="Chromosome"/>
</dbReference>
<dbReference type="EMBL" id="CP032869">
    <property type="protein sequence ID" value="AYL95271.1"/>
    <property type="molecule type" value="Genomic_DNA"/>
</dbReference>
<gene>
    <name evidence="1" type="ORF">HYN43_008175</name>
</gene>
<sequence>MDNWNYGHAILGNLKTLNSMAEFEVDIQCEKCDVRFSVIGAAYFCPSCGYSSVLRNAYEAIQKTILTASRTDAIRTSLELSLSKTEAAILVKTILEQAVSACIGTLQAFSEIRYNMISAVPAPFNAFQNPDRADKLWMALKQQSYESWLTPSERQTLLLFTQRRHLLEHKGGIVDAKYLNATGDQDYKIGDKLVISEKDIIDLGTVIQKVIDSINQL</sequence>
<organism evidence="1 2">
    <name type="scientific">Mucilaginibacter celer</name>
    <dbReference type="NCBI Taxonomy" id="2305508"/>
    <lineage>
        <taxon>Bacteria</taxon>
        <taxon>Pseudomonadati</taxon>
        <taxon>Bacteroidota</taxon>
        <taxon>Sphingobacteriia</taxon>
        <taxon>Sphingobacteriales</taxon>
        <taxon>Sphingobacteriaceae</taxon>
        <taxon>Mucilaginibacter</taxon>
    </lineage>
</organism>